<evidence type="ECO:0000256" key="1">
    <source>
        <dbReference type="SAM" id="Phobius"/>
    </source>
</evidence>
<evidence type="ECO:0008006" key="4">
    <source>
        <dbReference type="Google" id="ProtNLM"/>
    </source>
</evidence>
<reference evidence="3" key="1">
    <citation type="submission" date="2015-01" db="EMBL/GenBank/DDBJ databases">
        <authorList>
            <person name="Manzoor Shahid"/>
            <person name="Zubair Saima"/>
        </authorList>
    </citation>
    <scope>NUCLEOTIDE SEQUENCE [LARGE SCALE GENOMIC DNA]</scope>
    <source>
        <strain evidence="3">Sp3</strain>
    </source>
</reference>
<dbReference type="AlphaFoldDB" id="A0A0B7MKI5"/>
<evidence type="ECO:0000313" key="3">
    <source>
        <dbReference type="Proteomes" id="UP000046155"/>
    </source>
</evidence>
<dbReference type="Pfam" id="PF08680">
    <property type="entry name" value="DUF1779"/>
    <property type="match status" value="1"/>
</dbReference>
<dbReference type="SUPFAM" id="SSF143842">
    <property type="entry name" value="YwmB-like"/>
    <property type="match status" value="1"/>
</dbReference>
<gene>
    <name evidence="2" type="ORF">SSCH_1520009</name>
</gene>
<dbReference type="InterPro" id="IPR036209">
    <property type="entry name" value="YwmB-like_sf"/>
</dbReference>
<evidence type="ECO:0000313" key="2">
    <source>
        <dbReference type="EMBL" id="CEO88167.1"/>
    </source>
</evidence>
<feature type="transmembrane region" description="Helical" evidence="1">
    <location>
        <begin position="39"/>
        <end position="56"/>
    </location>
</feature>
<dbReference type="InterPro" id="IPR014794">
    <property type="entry name" value="DUF1779"/>
</dbReference>
<accession>A0A0B7MKI5</accession>
<name>A0A0B7MKI5_9FIRM</name>
<proteinExistence type="predicted"/>
<keyword evidence="3" id="KW-1185">Reference proteome</keyword>
<keyword evidence="1" id="KW-0812">Transmembrane</keyword>
<keyword evidence="1" id="KW-0472">Membrane</keyword>
<dbReference type="EMBL" id="CDRZ01000060">
    <property type="protein sequence ID" value="CEO88167.1"/>
    <property type="molecule type" value="Genomic_DNA"/>
</dbReference>
<dbReference type="Gene3D" id="3.30.360.40">
    <property type="entry name" value="YwmB-like"/>
    <property type="match status" value="1"/>
</dbReference>
<protein>
    <recommendedName>
        <fullName evidence="4">TATA-box binding protein</fullName>
    </recommendedName>
</protein>
<sequence length="278" mass="30580">MCCKNFWRFVCAGSANNDFIDGHNTGRRWETGCLCVKKTVIPLLFLSAVLVLLFLGKTSAIEPLVIDKMSMLMTAGGVQVEGYYLEGWALLRESGEPAEVWEKKKIGEKLGLVDASKRSIPTGWGDRLQVERIDRDCQARVMVQKMKGISEDNPTYISIKYAVAGSTQESLSQEKKIRESLASLGKNHGIYLAVKGKIAADLDEEAQLAWGKAVFRGFGARITDTLRTDKYTSITGYSPVLPDVAVVGGGKINLNLSMVRKEQGIHVLLGTPLITCEY</sequence>
<dbReference type="Proteomes" id="UP000046155">
    <property type="component" value="Unassembled WGS sequence"/>
</dbReference>
<keyword evidence="1" id="KW-1133">Transmembrane helix</keyword>
<organism evidence="2 3">
    <name type="scientific">Syntrophaceticus schinkii</name>
    <dbReference type="NCBI Taxonomy" id="499207"/>
    <lineage>
        <taxon>Bacteria</taxon>
        <taxon>Bacillati</taxon>
        <taxon>Bacillota</taxon>
        <taxon>Clostridia</taxon>
        <taxon>Thermoanaerobacterales</taxon>
        <taxon>Thermoanaerobacterales Family III. Incertae Sedis</taxon>
        <taxon>Syntrophaceticus</taxon>
    </lineage>
</organism>